<dbReference type="RefSeq" id="WP_345722151.1">
    <property type="nucleotide sequence ID" value="NZ_BAABRU010000007.1"/>
</dbReference>
<dbReference type="PANTHER" id="PTHR43436">
    <property type="entry name" value="ARAC-FAMILY TRANSCRIPTIONAL REGULATOR"/>
    <property type="match status" value="1"/>
</dbReference>
<keyword evidence="2" id="KW-0804">Transcription</keyword>
<dbReference type="EMBL" id="BAABRU010000007">
    <property type="protein sequence ID" value="GAA5528538.1"/>
    <property type="molecule type" value="Genomic_DNA"/>
</dbReference>
<dbReference type="InterPro" id="IPR009594">
    <property type="entry name" value="Tscrpt_reg_HTH_AraC_N"/>
</dbReference>
<feature type="domain" description="HTH araC/xylS-type" evidence="3">
    <location>
        <begin position="208"/>
        <end position="306"/>
    </location>
</feature>
<dbReference type="PANTHER" id="PTHR43436:SF1">
    <property type="entry name" value="TRANSCRIPTIONAL REGULATORY PROTEIN"/>
    <property type="match status" value="1"/>
</dbReference>
<comment type="caution">
    <text evidence="4">The sequence shown here is derived from an EMBL/GenBank/DDBJ whole genome shotgun (WGS) entry which is preliminary data.</text>
</comment>
<reference evidence="4 5" key="1">
    <citation type="submission" date="2024-02" db="EMBL/GenBank/DDBJ databases">
        <title>Herpetosiphon gulosus NBRC 112829.</title>
        <authorList>
            <person name="Ichikawa N."/>
            <person name="Katano-Makiyama Y."/>
            <person name="Hidaka K."/>
        </authorList>
    </citation>
    <scope>NUCLEOTIDE SEQUENCE [LARGE SCALE GENOMIC DNA]</scope>
    <source>
        <strain evidence="4 5">NBRC 112829</strain>
    </source>
</reference>
<dbReference type="InterPro" id="IPR009057">
    <property type="entry name" value="Homeodomain-like_sf"/>
</dbReference>
<evidence type="ECO:0000256" key="2">
    <source>
        <dbReference type="ARBA" id="ARBA00023163"/>
    </source>
</evidence>
<evidence type="ECO:0000313" key="4">
    <source>
        <dbReference type="EMBL" id="GAA5528538.1"/>
    </source>
</evidence>
<gene>
    <name evidence="4" type="primary">rhaS_1</name>
    <name evidence="4" type="ORF">Hgul01_02339</name>
</gene>
<dbReference type="Pfam" id="PF06719">
    <property type="entry name" value="AraC_N"/>
    <property type="match status" value="1"/>
</dbReference>
<name>A0ABP9X125_9CHLR</name>
<proteinExistence type="predicted"/>
<keyword evidence="5" id="KW-1185">Reference proteome</keyword>
<evidence type="ECO:0000256" key="1">
    <source>
        <dbReference type="ARBA" id="ARBA00023015"/>
    </source>
</evidence>
<evidence type="ECO:0000259" key="3">
    <source>
        <dbReference type="PROSITE" id="PS01124"/>
    </source>
</evidence>
<dbReference type="SUPFAM" id="SSF46689">
    <property type="entry name" value="Homeodomain-like"/>
    <property type="match status" value="2"/>
</dbReference>
<keyword evidence="1" id="KW-0805">Transcription regulation</keyword>
<dbReference type="Proteomes" id="UP001428290">
    <property type="component" value="Unassembled WGS sequence"/>
</dbReference>
<dbReference type="SMART" id="SM00342">
    <property type="entry name" value="HTH_ARAC"/>
    <property type="match status" value="1"/>
</dbReference>
<evidence type="ECO:0000313" key="5">
    <source>
        <dbReference type="Proteomes" id="UP001428290"/>
    </source>
</evidence>
<accession>A0ABP9X125</accession>
<protein>
    <submittedName>
        <fullName evidence="4">HTH-type transcriptional activator RhaS</fullName>
    </submittedName>
</protein>
<dbReference type="InterPro" id="IPR018060">
    <property type="entry name" value="HTH_AraC"/>
</dbReference>
<sequence length="312" mass="35075">MTMLDLAPALETKPLLETERRYLAQLLAQHTPQDGRFDLDIPRAYAIRESKPHQRSLPALYQPSICIVAQGAKQLVLGDQTYTYDAEHVLIIAVDLPVAAQITQASVAEPYLCFKLEFDPQRVAELALKVYPQGIPAPTQLRAISIERTNRQLVQAASRLIDLMSQPDEVELLAPLVIDEMIIRLLRSPFGGRLAQIGQTTSRVTPVAQAISWLRRHFAQPLRVEELATLANMSVSTFHLHFKAVTALSPIQFQKTLRLHEARRLLVATALEIGPISQQVGYASLSQFSREYRRYFGCSPTEDLTRLRRSST</sequence>
<dbReference type="Gene3D" id="1.10.10.60">
    <property type="entry name" value="Homeodomain-like"/>
    <property type="match status" value="2"/>
</dbReference>
<dbReference type="PROSITE" id="PS01124">
    <property type="entry name" value="HTH_ARAC_FAMILY_2"/>
    <property type="match status" value="1"/>
</dbReference>
<organism evidence="4 5">
    <name type="scientific">Herpetosiphon gulosus</name>
    <dbReference type="NCBI Taxonomy" id="1973496"/>
    <lineage>
        <taxon>Bacteria</taxon>
        <taxon>Bacillati</taxon>
        <taxon>Chloroflexota</taxon>
        <taxon>Chloroflexia</taxon>
        <taxon>Herpetosiphonales</taxon>
        <taxon>Herpetosiphonaceae</taxon>
        <taxon>Herpetosiphon</taxon>
    </lineage>
</organism>
<dbReference type="Pfam" id="PF12833">
    <property type="entry name" value="HTH_18"/>
    <property type="match status" value="1"/>
</dbReference>